<dbReference type="EMBL" id="JAABOJ010000031">
    <property type="protein sequence ID" value="KAF3276906.1"/>
    <property type="molecule type" value="Genomic_DNA"/>
</dbReference>
<feature type="signal peptide" evidence="1">
    <location>
        <begin position="1"/>
        <end position="27"/>
    </location>
</feature>
<dbReference type="OrthoDB" id="5292960at2759"/>
<proteinExistence type="predicted"/>
<organism evidence="2 3">
    <name type="scientific">Orbilia oligospora</name>
    <name type="common">Nematode-trapping fungus</name>
    <name type="synonym">Arthrobotrys oligospora</name>
    <dbReference type="NCBI Taxonomy" id="2813651"/>
    <lineage>
        <taxon>Eukaryota</taxon>
        <taxon>Fungi</taxon>
        <taxon>Dikarya</taxon>
        <taxon>Ascomycota</taxon>
        <taxon>Pezizomycotina</taxon>
        <taxon>Orbiliomycetes</taxon>
        <taxon>Orbiliales</taxon>
        <taxon>Orbiliaceae</taxon>
        <taxon>Orbilia</taxon>
    </lineage>
</organism>
<dbReference type="AlphaFoldDB" id="A0A7C8V4M6"/>
<dbReference type="Proteomes" id="UP000474640">
    <property type="component" value="Unassembled WGS sequence"/>
</dbReference>
<accession>A0A7C8V4M6</accession>
<keyword evidence="1" id="KW-0732">Signal</keyword>
<protein>
    <recommendedName>
        <fullName evidence="4">Ig-like domain-containing protein</fullName>
    </recommendedName>
</protein>
<name>A0A7C8V4M6_ORBOL</name>
<gene>
    <name evidence="2" type="ORF">TWF970_006078</name>
</gene>
<comment type="caution">
    <text evidence="2">The sequence shown here is derived from an EMBL/GenBank/DDBJ whole genome shotgun (WGS) entry which is preliminary data.</text>
</comment>
<reference evidence="2 3" key="1">
    <citation type="submission" date="2020-01" db="EMBL/GenBank/DDBJ databases">
        <authorList>
            <person name="Palmer J.M."/>
        </authorList>
    </citation>
    <scope>NUCLEOTIDE SEQUENCE [LARGE SCALE GENOMIC DNA]</scope>
    <source>
        <strain evidence="2 3">TWF970</strain>
    </source>
</reference>
<sequence>MKLQSKFNSVSLLVSLGLAACHVQAIAFPLDLERRAGTQQNGTTKLVAPDFYRYNTMDVEGSEMMTLRYAAEFIWSGAFEFGKLKRISKTGKKSKNILKPGVQKCLAVRDKDTEGGGVVVDACSCTTGPCDKDNNINSPTPRFQWNIKGRLLYPEIYENGVIDDSVQKGKFGEKQLPFWYGWIESALSDKCLTYVPPRTSPPPFTDQLTYGKIGDVVVKECKTEPPDFSQLWLIWIFKKDGPTRIIPMTGTHRWQTCVAKGSNNKRHFRGLVFNTDPNSEDTVYFGCHESDYTAINSHPWYFRVPESDSPDISEQELDKFAMENLVDFA</sequence>
<evidence type="ECO:0000313" key="2">
    <source>
        <dbReference type="EMBL" id="KAF3276906.1"/>
    </source>
</evidence>
<evidence type="ECO:0008006" key="4">
    <source>
        <dbReference type="Google" id="ProtNLM"/>
    </source>
</evidence>
<evidence type="ECO:0000256" key="1">
    <source>
        <dbReference type="SAM" id="SignalP"/>
    </source>
</evidence>
<evidence type="ECO:0000313" key="3">
    <source>
        <dbReference type="Proteomes" id="UP000474640"/>
    </source>
</evidence>
<feature type="chain" id="PRO_5028934083" description="Ig-like domain-containing protein" evidence="1">
    <location>
        <begin position="28"/>
        <end position="329"/>
    </location>
</feature>
<dbReference type="PROSITE" id="PS51257">
    <property type="entry name" value="PROKAR_LIPOPROTEIN"/>
    <property type="match status" value="1"/>
</dbReference>